<evidence type="ECO:0000313" key="9">
    <source>
        <dbReference type="Proteomes" id="UP000216024"/>
    </source>
</evidence>
<feature type="transmembrane region" description="Helical" evidence="6">
    <location>
        <begin position="324"/>
        <end position="341"/>
    </location>
</feature>
<feature type="transmembrane region" description="Helical" evidence="6">
    <location>
        <begin position="63"/>
        <end position="81"/>
    </location>
</feature>
<feature type="transmembrane region" description="Helical" evidence="6">
    <location>
        <begin position="256"/>
        <end position="279"/>
    </location>
</feature>
<dbReference type="InterPro" id="IPR018461">
    <property type="entry name" value="Na/H_Antiport_NhaC-like_C"/>
</dbReference>
<feature type="transmembrane region" description="Helical" evidence="6">
    <location>
        <begin position="361"/>
        <end position="388"/>
    </location>
</feature>
<feature type="transmembrane region" description="Helical" evidence="6">
    <location>
        <begin position="285"/>
        <end position="304"/>
    </location>
</feature>
<feature type="transmembrane region" description="Helical" evidence="6">
    <location>
        <begin position="445"/>
        <end position="465"/>
    </location>
</feature>
<evidence type="ECO:0000256" key="2">
    <source>
        <dbReference type="ARBA" id="ARBA00022475"/>
    </source>
</evidence>
<dbReference type="EMBL" id="NIBG01000004">
    <property type="protein sequence ID" value="PAB60104.1"/>
    <property type="molecule type" value="Genomic_DNA"/>
</dbReference>
<comment type="subcellular location">
    <subcellularLocation>
        <location evidence="1">Cell membrane</location>
        <topology evidence="1">Multi-pass membrane protein</topology>
    </subcellularLocation>
</comment>
<dbReference type="PANTHER" id="PTHR43478">
    <property type="entry name" value="NA+/H+ ANTIPORTER-RELATED"/>
    <property type="match status" value="1"/>
</dbReference>
<keyword evidence="4 6" id="KW-1133">Transmembrane helix</keyword>
<dbReference type="AlphaFoldDB" id="A0A267MKI5"/>
<evidence type="ECO:0000259" key="7">
    <source>
        <dbReference type="Pfam" id="PF03553"/>
    </source>
</evidence>
<organism evidence="8 9">
    <name type="scientific">Anaeromicrobium sediminis</name>
    <dbReference type="NCBI Taxonomy" id="1478221"/>
    <lineage>
        <taxon>Bacteria</taxon>
        <taxon>Bacillati</taxon>
        <taxon>Bacillota</taxon>
        <taxon>Clostridia</taxon>
        <taxon>Peptostreptococcales</taxon>
        <taxon>Thermotaleaceae</taxon>
        <taxon>Anaeromicrobium</taxon>
    </lineage>
</organism>
<evidence type="ECO:0000256" key="4">
    <source>
        <dbReference type="ARBA" id="ARBA00022989"/>
    </source>
</evidence>
<keyword evidence="9" id="KW-1185">Reference proteome</keyword>
<evidence type="ECO:0000256" key="6">
    <source>
        <dbReference type="SAM" id="Phobius"/>
    </source>
</evidence>
<comment type="caution">
    <text evidence="8">The sequence shown here is derived from an EMBL/GenBank/DDBJ whole genome shotgun (WGS) entry which is preliminary data.</text>
</comment>
<dbReference type="Pfam" id="PF03553">
    <property type="entry name" value="Na_H_antiporter"/>
    <property type="match status" value="1"/>
</dbReference>
<reference evidence="8 9" key="1">
    <citation type="submission" date="2017-06" db="EMBL/GenBank/DDBJ databases">
        <title>Draft genome sequence of anaerobic fermentative bacterium Anaeromicrobium sediminis DY2726D isolated from West Pacific Ocean sediments.</title>
        <authorList>
            <person name="Zeng X."/>
        </authorList>
    </citation>
    <scope>NUCLEOTIDE SEQUENCE [LARGE SCALE GENOMIC DNA]</scope>
    <source>
        <strain evidence="8 9">DY2726D</strain>
    </source>
</reference>
<feature type="transmembrane region" description="Helical" evidence="6">
    <location>
        <begin position="109"/>
        <end position="137"/>
    </location>
</feature>
<gene>
    <name evidence="8" type="ORF">CCE28_06945</name>
</gene>
<feature type="transmembrane region" description="Helical" evidence="6">
    <location>
        <begin position="158"/>
        <end position="179"/>
    </location>
</feature>
<protein>
    <recommendedName>
        <fullName evidence="7">Na+/H+ antiporter NhaC-like C-terminal domain-containing protein</fullName>
    </recommendedName>
</protein>
<dbReference type="GO" id="GO:0005886">
    <property type="term" value="C:plasma membrane"/>
    <property type="evidence" value="ECO:0007669"/>
    <property type="project" value="UniProtKB-SubCell"/>
</dbReference>
<dbReference type="Proteomes" id="UP000216024">
    <property type="component" value="Unassembled WGS sequence"/>
</dbReference>
<accession>A0A267MKI5</accession>
<evidence type="ECO:0000256" key="1">
    <source>
        <dbReference type="ARBA" id="ARBA00004651"/>
    </source>
</evidence>
<keyword evidence="2" id="KW-1003">Cell membrane</keyword>
<feature type="transmembrane region" description="Helical" evidence="6">
    <location>
        <begin position="13"/>
        <end position="42"/>
    </location>
</feature>
<name>A0A267MKI5_9FIRM</name>
<keyword evidence="5 6" id="KW-0472">Membrane</keyword>
<evidence type="ECO:0000256" key="5">
    <source>
        <dbReference type="ARBA" id="ARBA00023136"/>
    </source>
</evidence>
<keyword evidence="3 6" id="KW-0812">Transmembrane</keyword>
<feature type="transmembrane region" description="Helical" evidence="6">
    <location>
        <begin position="191"/>
        <end position="215"/>
    </location>
</feature>
<dbReference type="OrthoDB" id="9762978at2"/>
<proteinExistence type="predicted"/>
<evidence type="ECO:0000313" key="8">
    <source>
        <dbReference type="EMBL" id="PAB60104.1"/>
    </source>
</evidence>
<sequence>MIVELSWLSIVPVLLAIILAFVAKNVFIALLSGIIVAGIILDMKTGTIFTSLDSIYKVFQDDWAAKSILFCLMIGAFVYVIEASGGVHGMVEYLTEKRKLVKSKVGAQLLAYLLGIFLFIDGTSSIVISGVASRPLFDRFNVSREKLAYITDSTSSPIAWFIPFNGAGAFLMAMVGGQVSAGIIEVDPMTIIISAIPFQLYGIFSILIVAVVILMDNHTNIQGQWSTGNTEEEQSEAYSSQQIFQGDIVPKAKNMIVPLVLLVGSIFGIMCITGEGNILKSDGSAGIYIGAILTLILTGIYYVLQRITKIETYLKWVFKGMGNYLEVTMILTLAFAFSNLVSQLGTGAFIARISSGINPAFVPFMIFIVGAFMSFATGTSGGTVAVLIPIGIPMAVAIGASIPMTIGAIISGGVFGDHCSPISDSTILSSMIAEVNVMNHVKTQMPYALTSAALASVGFLVLGLIG</sequence>
<evidence type="ECO:0000256" key="3">
    <source>
        <dbReference type="ARBA" id="ARBA00022692"/>
    </source>
</evidence>
<dbReference type="PANTHER" id="PTHR43478:SF1">
    <property type="entry name" value="NA+_H+ ANTIPORTER NHAC-LIKE C-TERMINAL DOMAIN-CONTAINING PROTEIN"/>
    <property type="match status" value="1"/>
</dbReference>
<feature type="domain" description="Na+/H+ antiporter NhaC-like C-terminal" evidence="7">
    <location>
        <begin position="180"/>
        <end position="464"/>
    </location>
</feature>
<feature type="transmembrane region" description="Helical" evidence="6">
    <location>
        <begin position="395"/>
        <end position="415"/>
    </location>
</feature>